<evidence type="ECO:0000256" key="7">
    <source>
        <dbReference type="ARBA" id="ARBA00023065"/>
    </source>
</evidence>
<keyword evidence="4" id="KW-1003">Cell membrane</keyword>
<gene>
    <name evidence="14" type="ORF">GSOID_T00008412001</name>
</gene>
<dbReference type="PANTHER" id="PTHR12424">
    <property type="entry name" value="TWEETY-RELATED"/>
    <property type="match status" value="1"/>
</dbReference>
<keyword evidence="10" id="KW-0325">Glycoprotein</keyword>
<evidence type="ECO:0000313" key="14">
    <source>
        <dbReference type="EMBL" id="CBY19401.1"/>
    </source>
</evidence>
<evidence type="ECO:0000256" key="4">
    <source>
        <dbReference type="ARBA" id="ARBA00022475"/>
    </source>
</evidence>
<keyword evidence="3 13" id="KW-0813">Transport</keyword>
<dbReference type="InParanoid" id="E4XE12"/>
<name>E4XE12_OIKDI</name>
<dbReference type="InterPro" id="IPR006990">
    <property type="entry name" value="Tweety"/>
</dbReference>
<reference evidence="14" key="1">
    <citation type="journal article" date="2010" name="Science">
        <title>Plasticity of animal genome architecture unmasked by rapid evolution of a pelagic tunicate.</title>
        <authorList>
            <person name="Denoeud F."/>
            <person name="Henriet S."/>
            <person name="Mungpakdee S."/>
            <person name="Aury J.M."/>
            <person name="Da Silva C."/>
            <person name="Brinkmann H."/>
            <person name="Mikhaleva J."/>
            <person name="Olsen L.C."/>
            <person name="Jubin C."/>
            <person name="Canestro C."/>
            <person name="Bouquet J.M."/>
            <person name="Danks G."/>
            <person name="Poulain J."/>
            <person name="Campsteijn C."/>
            <person name="Adamski M."/>
            <person name="Cross I."/>
            <person name="Yadetie F."/>
            <person name="Muffato M."/>
            <person name="Louis A."/>
            <person name="Butcher S."/>
            <person name="Tsagkogeorga G."/>
            <person name="Konrad A."/>
            <person name="Singh S."/>
            <person name="Jensen M.F."/>
            <person name="Cong E.H."/>
            <person name="Eikeseth-Otteraa H."/>
            <person name="Noel B."/>
            <person name="Anthouard V."/>
            <person name="Porcel B.M."/>
            <person name="Kachouri-Lafond R."/>
            <person name="Nishino A."/>
            <person name="Ugolini M."/>
            <person name="Chourrout P."/>
            <person name="Nishida H."/>
            <person name="Aasland R."/>
            <person name="Huzurbazar S."/>
            <person name="Westhof E."/>
            <person name="Delsuc F."/>
            <person name="Lehrach H."/>
            <person name="Reinhardt R."/>
            <person name="Weissenbach J."/>
            <person name="Roy S.W."/>
            <person name="Artiguenave F."/>
            <person name="Postlethwait J.H."/>
            <person name="Manak J.R."/>
            <person name="Thompson E.M."/>
            <person name="Jaillon O."/>
            <person name="Du Pasquier L."/>
            <person name="Boudinot P."/>
            <person name="Liberles D.A."/>
            <person name="Volff J.N."/>
            <person name="Philippe H."/>
            <person name="Lenhard B."/>
            <person name="Roest Crollius H."/>
            <person name="Wincker P."/>
            <person name="Chourrout D."/>
        </authorList>
    </citation>
    <scope>NUCLEOTIDE SEQUENCE [LARGE SCALE GENOMIC DNA]</scope>
</reference>
<comment type="function">
    <text evidence="13">Probable chloride channel.</text>
</comment>
<evidence type="ECO:0000256" key="12">
    <source>
        <dbReference type="ARBA" id="ARBA00023303"/>
    </source>
</evidence>
<evidence type="ECO:0000313" key="15">
    <source>
        <dbReference type="Proteomes" id="UP000001307"/>
    </source>
</evidence>
<dbReference type="AlphaFoldDB" id="E4XE12"/>
<keyword evidence="6 13" id="KW-1133">Transmembrane helix</keyword>
<sequence length="459" mass="51432">MIDFAPIAQWLADFGSSIPHITFNMKSLVLPQPFQPDEQEYQESMIFLAVLPFVYLIFVMVLLMIFYCCVDFTTSQEGDEKKRCCNWSASFYSISHVVLLLSSLFALYGVIMICIPSMEKINKSAEKFISEMVDINLIPKTIDSINSQLEAKSEEIDSISTKDEQFKRAVESLEAQLNKDTFMMDNLFFGSALDQTKSVKTITLWTSAGLFSLFAVVAIFSKISVCAKSKNMLIGVTCVSFFAMVLCYLSLTIQLPAAVAFSDYCKSPKDSQYSIVRMPDCESDEQLSKLNGALENLKVIDTGLSDHPSIDTDSTLTELRNGVRRIMFFGESVKAMLDCDNVKEEYAKITEAICTDSDTPFIVGWWAVLASSLLVSVFIVTTLLIAPCAWRNYDPHNDYGESGYDKGGDEFLPLNRPSHFQQPSYPPARQDGHLTLPSYLCHSSDDLILDRPPNYASFS</sequence>
<evidence type="ECO:0000256" key="9">
    <source>
        <dbReference type="ARBA" id="ARBA00023173"/>
    </source>
</evidence>
<dbReference type="GO" id="GO:0005886">
    <property type="term" value="C:plasma membrane"/>
    <property type="evidence" value="ECO:0007669"/>
    <property type="project" value="UniProtKB-SubCell"/>
</dbReference>
<evidence type="ECO:0000256" key="6">
    <source>
        <dbReference type="ARBA" id="ARBA00022989"/>
    </source>
</evidence>
<keyword evidence="15" id="KW-1185">Reference proteome</keyword>
<accession>E4XE12</accession>
<evidence type="ECO:0000256" key="11">
    <source>
        <dbReference type="ARBA" id="ARBA00023214"/>
    </source>
</evidence>
<dbReference type="OrthoDB" id="187568at2759"/>
<feature type="transmembrane region" description="Helical" evidence="13">
    <location>
        <begin position="45"/>
        <end position="70"/>
    </location>
</feature>
<evidence type="ECO:0000256" key="5">
    <source>
        <dbReference type="ARBA" id="ARBA00022692"/>
    </source>
</evidence>
<comment type="similarity">
    <text evidence="2 13">Belongs to the tweety family.</text>
</comment>
<dbReference type="GO" id="GO:0072320">
    <property type="term" value="F:volume-sensitive chloride channel activity"/>
    <property type="evidence" value="ECO:0007669"/>
    <property type="project" value="TreeGrafter"/>
</dbReference>
<feature type="transmembrane region" description="Helical" evidence="13">
    <location>
        <begin position="232"/>
        <end position="251"/>
    </location>
</feature>
<evidence type="ECO:0000256" key="3">
    <source>
        <dbReference type="ARBA" id="ARBA00022448"/>
    </source>
</evidence>
<keyword evidence="12 13" id="KW-0407">Ion channel</keyword>
<evidence type="ECO:0000256" key="2">
    <source>
        <dbReference type="ARBA" id="ARBA00009849"/>
    </source>
</evidence>
<keyword evidence="8 13" id="KW-0472">Membrane</keyword>
<comment type="subcellular location">
    <subcellularLocation>
        <location evidence="1 13">Cell membrane</location>
        <topology evidence="1 13">Multi-pass membrane protein</topology>
    </subcellularLocation>
</comment>
<evidence type="ECO:0000256" key="13">
    <source>
        <dbReference type="RuleBase" id="RU361114"/>
    </source>
</evidence>
<keyword evidence="11 13" id="KW-0868">Chloride</keyword>
<feature type="transmembrane region" description="Helical" evidence="13">
    <location>
        <begin position="91"/>
        <end position="118"/>
    </location>
</feature>
<evidence type="ECO:0000256" key="10">
    <source>
        <dbReference type="ARBA" id="ARBA00023180"/>
    </source>
</evidence>
<feature type="transmembrane region" description="Helical" evidence="13">
    <location>
        <begin position="202"/>
        <end position="220"/>
    </location>
</feature>
<keyword evidence="5 13" id="KW-0812">Transmembrane</keyword>
<keyword evidence="7 13" id="KW-0406">Ion transport</keyword>
<protein>
    <recommendedName>
        <fullName evidence="13">Protein tweety homolog</fullName>
    </recommendedName>
</protein>
<organism evidence="14">
    <name type="scientific">Oikopleura dioica</name>
    <name type="common">Tunicate</name>
    <dbReference type="NCBI Taxonomy" id="34765"/>
    <lineage>
        <taxon>Eukaryota</taxon>
        <taxon>Metazoa</taxon>
        <taxon>Chordata</taxon>
        <taxon>Tunicata</taxon>
        <taxon>Appendicularia</taxon>
        <taxon>Copelata</taxon>
        <taxon>Oikopleuridae</taxon>
        <taxon>Oikopleura</taxon>
    </lineage>
</organism>
<dbReference type="GO" id="GO:0005229">
    <property type="term" value="F:intracellularly calcium-gated chloride channel activity"/>
    <property type="evidence" value="ECO:0007669"/>
    <property type="project" value="TreeGrafter"/>
</dbReference>
<dbReference type="Pfam" id="PF04906">
    <property type="entry name" value="Tweety"/>
    <property type="match status" value="1"/>
</dbReference>
<dbReference type="Proteomes" id="UP000001307">
    <property type="component" value="Unassembled WGS sequence"/>
</dbReference>
<dbReference type="EMBL" id="FN653040">
    <property type="protein sequence ID" value="CBY19401.1"/>
    <property type="molecule type" value="Genomic_DNA"/>
</dbReference>
<dbReference type="FunCoup" id="E4XE12">
    <property type="interactions" value="5"/>
</dbReference>
<feature type="transmembrane region" description="Helical" evidence="13">
    <location>
        <begin position="365"/>
        <end position="386"/>
    </location>
</feature>
<proteinExistence type="inferred from homology"/>
<evidence type="ECO:0000256" key="8">
    <source>
        <dbReference type="ARBA" id="ARBA00023136"/>
    </source>
</evidence>
<keyword evidence="9 13" id="KW-0869">Chloride channel</keyword>
<dbReference type="PANTHER" id="PTHR12424:SF8">
    <property type="entry name" value="PROTEIN TWEETY"/>
    <property type="match status" value="1"/>
</dbReference>
<dbReference type="GO" id="GO:0034707">
    <property type="term" value="C:chloride channel complex"/>
    <property type="evidence" value="ECO:0007669"/>
    <property type="project" value="UniProtKB-UniRule"/>
</dbReference>
<evidence type="ECO:0000256" key="1">
    <source>
        <dbReference type="ARBA" id="ARBA00004651"/>
    </source>
</evidence>